<comment type="caution">
    <text evidence="2">The sequence shown here is derived from an EMBL/GenBank/DDBJ whole genome shotgun (WGS) entry which is preliminary data.</text>
</comment>
<keyword evidence="1" id="KW-1133">Transmembrane helix</keyword>
<evidence type="ECO:0000256" key="1">
    <source>
        <dbReference type="SAM" id="Phobius"/>
    </source>
</evidence>
<evidence type="ECO:0000313" key="2">
    <source>
        <dbReference type="EMBL" id="OGZ68669.1"/>
    </source>
</evidence>
<accession>A0A1G2I1W5</accession>
<feature type="transmembrane region" description="Helical" evidence="1">
    <location>
        <begin position="6"/>
        <end position="22"/>
    </location>
</feature>
<name>A0A1G2I1W5_9BACT</name>
<protein>
    <submittedName>
        <fullName evidence="2">Uncharacterized protein</fullName>
    </submittedName>
</protein>
<gene>
    <name evidence="2" type="ORF">A3D44_04110</name>
</gene>
<dbReference type="EMBL" id="MHOT01000019">
    <property type="protein sequence ID" value="OGZ68669.1"/>
    <property type="molecule type" value="Genomic_DNA"/>
</dbReference>
<keyword evidence="1" id="KW-0812">Transmembrane</keyword>
<dbReference type="Proteomes" id="UP000178820">
    <property type="component" value="Unassembled WGS sequence"/>
</dbReference>
<keyword evidence="1" id="KW-0472">Membrane</keyword>
<organism evidence="2 3">
    <name type="scientific">Candidatus Staskawiczbacteria bacterium RIFCSPHIGHO2_02_FULL_42_22</name>
    <dbReference type="NCBI Taxonomy" id="1802207"/>
    <lineage>
        <taxon>Bacteria</taxon>
        <taxon>Candidatus Staskawicziibacteriota</taxon>
    </lineage>
</organism>
<sequence>MFQLIAFIIFIISFSGIFFIIVRKMPVLATLPKNGHHGFKKHAFIVRIEKRAKELHFDFFHKQVWLHKLLSFIKVLTLKVETKIDHLLRALRKKAQELDKELKKKK</sequence>
<reference evidence="2 3" key="1">
    <citation type="journal article" date="2016" name="Nat. Commun.">
        <title>Thousands of microbial genomes shed light on interconnected biogeochemical processes in an aquifer system.</title>
        <authorList>
            <person name="Anantharaman K."/>
            <person name="Brown C.T."/>
            <person name="Hug L.A."/>
            <person name="Sharon I."/>
            <person name="Castelle C.J."/>
            <person name="Probst A.J."/>
            <person name="Thomas B.C."/>
            <person name="Singh A."/>
            <person name="Wilkins M.J."/>
            <person name="Karaoz U."/>
            <person name="Brodie E.L."/>
            <person name="Williams K.H."/>
            <person name="Hubbard S.S."/>
            <person name="Banfield J.F."/>
        </authorList>
    </citation>
    <scope>NUCLEOTIDE SEQUENCE [LARGE SCALE GENOMIC DNA]</scope>
</reference>
<dbReference type="STRING" id="1802207.A3D44_04110"/>
<proteinExistence type="predicted"/>
<dbReference type="AlphaFoldDB" id="A0A1G2I1W5"/>
<evidence type="ECO:0000313" key="3">
    <source>
        <dbReference type="Proteomes" id="UP000178820"/>
    </source>
</evidence>